<dbReference type="SUPFAM" id="SSF54913">
    <property type="entry name" value="GlnB-like"/>
    <property type="match status" value="2"/>
</dbReference>
<dbReference type="Gene3D" id="3.30.70.120">
    <property type="match status" value="2"/>
</dbReference>
<evidence type="ECO:0000256" key="1">
    <source>
        <dbReference type="ARBA" id="ARBA00010169"/>
    </source>
</evidence>
<evidence type="ECO:0000256" key="2">
    <source>
        <dbReference type="ARBA" id="ARBA00011233"/>
    </source>
</evidence>
<organism evidence="3 4">
    <name type="scientific">Canis lupus dingo</name>
    <name type="common">dingo</name>
    <dbReference type="NCBI Taxonomy" id="286419"/>
    <lineage>
        <taxon>Eukaryota</taxon>
        <taxon>Metazoa</taxon>
        <taxon>Chordata</taxon>
        <taxon>Craniata</taxon>
        <taxon>Vertebrata</taxon>
        <taxon>Euteleostomi</taxon>
        <taxon>Mammalia</taxon>
        <taxon>Eutheria</taxon>
        <taxon>Laurasiatheria</taxon>
        <taxon>Carnivora</taxon>
        <taxon>Caniformia</taxon>
        <taxon>Canidae</taxon>
        <taxon>Canis</taxon>
    </lineage>
</organism>
<dbReference type="InterPro" id="IPR004323">
    <property type="entry name" value="Ion_tolerance_CutA"/>
</dbReference>
<dbReference type="InterPro" id="IPR015867">
    <property type="entry name" value="N-reg_PII/ATP_PRibTrfase_C"/>
</dbReference>
<dbReference type="Ensembl" id="ENSCAFT00020013048.1">
    <property type="protein sequence ID" value="ENSCAFP00020011266.1"/>
    <property type="gene ID" value="ENSCAFG00020009121.1"/>
</dbReference>
<name>A0A8C0K8I8_CANLU</name>
<comment type="similarity">
    <text evidence="1">Belongs to the CutA family.</text>
</comment>
<proteinExistence type="inferred from homology"/>
<keyword evidence="4" id="KW-1185">Reference proteome</keyword>
<dbReference type="GeneTree" id="ENSGT00390000017030"/>
<dbReference type="Proteomes" id="UP000694391">
    <property type="component" value="Unplaced"/>
</dbReference>
<protein>
    <submittedName>
        <fullName evidence="3">Protein CutA homolog</fullName>
    </submittedName>
</protein>
<evidence type="ECO:0000313" key="4">
    <source>
        <dbReference type="Proteomes" id="UP000694391"/>
    </source>
</evidence>
<reference evidence="3" key="2">
    <citation type="submission" date="2025-09" db="UniProtKB">
        <authorList>
            <consortium name="Ensembl"/>
        </authorList>
    </citation>
    <scope>IDENTIFICATION</scope>
</reference>
<dbReference type="Pfam" id="PF03091">
    <property type="entry name" value="CutA1"/>
    <property type="match status" value="1"/>
</dbReference>
<dbReference type="AlphaFoldDB" id="A0A8C0K8I8"/>
<sequence>MDRLGSRCPLPGSLRPSVLTCLLILTASFVSYPMLRTLSLQLHSAVTGSYVSGTYSVVFVNCPNEQIAREIARAILDKKLAASVNILPKTLKPSGPTHPLLTDGKPAPGRWASALDGGLPGTSHSRALLSFQRLVHPFEIPEVFSLPVDQGDVRYFKWLEEGMEED</sequence>
<dbReference type="GO" id="GO:0010038">
    <property type="term" value="P:response to metal ion"/>
    <property type="evidence" value="ECO:0007669"/>
    <property type="project" value="InterPro"/>
</dbReference>
<dbReference type="InterPro" id="IPR011322">
    <property type="entry name" value="N-reg_PII-like_a/b"/>
</dbReference>
<reference evidence="3" key="1">
    <citation type="submission" date="2025-08" db="UniProtKB">
        <authorList>
            <consortium name="Ensembl"/>
        </authorList>
    </citation>
    <scope>IDENTIFICATION</scope>
</reference>
<dbReference type="PANTHER" id="PTHR23419:SF2">
    <property type="entry name" value="CUTA DIVALENT CATION TOLERANCE HOMOLOG-LIKE"/>
    <property type="match status" value="1"/>
</dbReference>
<comment type="subunit">
    <text evidence="2">Homotrimer.</text>
</comment>
<dbReference type="GO" id="GO:0005507">
    <property type="term" value="F:copper ion binding"/>
    <property type="evidence" value="ECO:0007669"/>
    <property type="project" value="TreeGrafter"/>
</dbReference>
<dbReference type="PANTHER" id="PTHR23419">
    <property type="entry name" value="DIVALENT CATION TOLERANCE CUTA-RELATED"/>
    <property type="match status" value="1"/>
</dbReference>
<accession>A0A8C0K8I8</accession>
<evidence type="ECO:0000313" key="3">
    <source>
        <dbReference type="Ensembl" id="ENSCAFP00020011266.1"/>
    </source>
</evidence>